<feature type="region of interest" description="Disordered" evidence="1">
    <location>
        <begin position="1"/>
        <end position="30"/>
    </location>
</feature>
<gene>
    <name evidence="2" type="ORF">SAMN02745130_00453</name>
</gene>
<evidence type="ECO:0000256" key="1">
    <source>
        <dbReference type="SAM" id="MobiDB-lite"/>
    </source>
</evidence>
<organism evidence="2 3">
    <name type="scientific">Thiothrix eikelboomii</name>
    <dbReference type="NCBI Taxonomy" id="92487"/>
    <lineage>
        <taxon>Bacteria</taxon>
        <taxon>Pseudomonadati</taxon>
        <taxon>Pseudomonadota</taxon>
        <taxon>Gammaproteobacteria</taxon>
        <taxon>Thiotrichales</taxon>
        <taxon>Thiotrichaceae</taxon>
        <taxon>Thiothrix</taxon>
    </lineage>
</organism>
<keyword evidence="3" id="KW-1185">Reference proteome</keyword>
<name>A0A1T4VWI9_9GAMM</name>
<dbReference type="PRINTS" id="PR00306">
    <property type="entry name" value="SERUMAMYLOID"/>
</dbReference>
<feature type="compositionally biased region" description="Polar residues" evidence="1">
    <location>
        <begin position="1"/>
        <end position="10"/>
    </location>
</feature>
<dbReference type="Gene3D" id="1.10.132.110">
    <property type="entry name" value="Serum amyloid A protein"/>
    <property type="match status" value="1"/>
</dbReference>
<dbReference type="InterPro" id="IPR000096">
    <property type="entry name" value="Serum_amyloid_A"/>
</dbReference>
<dbReference type="STRING" id="92487.SAMN02745130_00453"/>
<reference evidence="2 3" key="1">
    <citation type="submission" date="2017-02" db="EMBL/GenBank/DDBJ databases">
        <authorList>
            <person name="Peterson S.W."/>
        </authorList>
    </citation>
    <scope>NUCLEOTIDE SEQUENCE [LARGE SCALE GENOMIC DNA]</scope>
    <source>
        <strain evidence="2 3">ATCC 49788</strain>
    </source>
</reference>
<protein>
    <submittedName>
        <fullName evidence="2">Serum amyloid A protein</fullName>
    </submittedName>
</protein>
<dbReference type="SMART" id="SM00197">
    <property type="entry name" value="SAA"/>
    <property type="match status" value="1"/>
</dbReference>
<dbReference type="Pfam" id="PF00277">
    <property type="entry name" value="SAA"/>
    <property type="match status" value="1"/>
</dbReference>
<evidence type="ECO:0000313" key="3">
    <source>
        <dbReference type="Proteomes" id="UP000190460"/>
    </source>
</evidence>
<accession>A0A1T4VWI9</accession>
<feature type="region of interest" description="Disordered" evidence="1">
    <location>
        <begin position="159"/>
        <end position="183"/>
    </location>
</feature>
<feature type="compositionally biased region" description="Polar residues" evidence="1">
    <location>
        <begin position="165"/>
        <end position="174"/>
    </location>
</feature>
<dbReference type="Proteomes" id="UP000190460">
    <property type="component" value="Unassembled WGS sequence"/>
</dbReference>
<dbReference type="AlphaFoldDB" id="A0A1T4VWI9"/>
<dbReference type="GO" id="GO:0005576">
    <property type="term" value="C:extracellular region"/>
    <property type="evidence" value="ECO:0007669"/>
    <property type="project" value="InterPro"/>
</dbReference>
<sequence>MKINMDSIQPNRPIPPTKNTKADASAPSAQSVAKFNEAFSAPQIGGAFPTINERQQADDVLINNPNTQEAYWVSNGAAPDAARAAALGASISPPNILDDKIEATEKFINNYQDMRDANTIGADKYFHCKANCEAAQVSDIGSSVAKTISDTREWVDQNIKGDPETASQQDQQANYYGREQGSDNLSKLCTDICQPFRPNGLDSKY</sequence>
<evidence type="ECO:0000313" key="2">
    <source>
        <dbReference type="EMBL" id="SKA69372.1"/>
    </source>
</evidence>
<proteinExistence type="predicted"/>
<dbReference type="EMBL" id="FUYB01000002">
    <property type="protein sequence ID" value="SKA69372.1"/>
    <property type="molecule type" value="Genomic_DNA"/>
</dbReference>